<evidence type="ECO:0000313" key="6">
    <source>
        <dbReference type="Proteomes" id="UP000654304"/>
    </source>
</evidence>
<proteinExistence type="predicted"/>
<dbReference type="PANTHER" id="PTHR22617">
    <property type="entry name" value="CHEMOTAXIS SENSOR HISTIDINE KINASE-RELATED"/>
    <property type="match status" value="1"/>
</dbReference>
<sequence>MLAATSSQNGEHTANPCLEFLSFTLGNEEYGIDIQRVQELRGYEAVTRIANAPDFMKGVMNLRGVIVPIIDMRMKFSLGSPVYDQFTVVIIITIQGQTLGMAVDSVSDVITLTQDQIRPAPEMGSSIDADFLIGLAPLEDRMLILMDIERFMTSTDMGLNLSSLNTH</sequence>
<dbReference type="Pfam" id="PF01584">
    <property type="entry name" value="CheW"/>
    <property type="match status" value="1"/>
</dbReference>
<keyword evidence="3" id="KW-0963">Cytoplasm</keyword>
<reference evidence="5 6" key="1">
    <citation type="submission" date="2020-08" db="EMBL/GenBank/DDBJ databases">
        <title>Novel species isolated from subtropical streams in China.</title>
        <authorList>
            <person name="Lu H."/>
        </authorList>
    </citation>
    <scope>NUCLEOTIDE SEQUENCE [LARGE SCALE GENOMIC DNA]</scope>
    <source>
        <strain evidence="5 6">CY22W</strain>
    </source>
</reference>
<feature type="domain" description="CheW-like" evidence="4">
    <location>
        <begin position="17"/>
        <end position="157"/>
    </location>
</feature>
<protein>
    <recommendedName>
        <fullName evidence="2">Chemotaxis protein CheW</fullName>
    </recommendedName>
</protein>
<comment type="caution">
    <text evidence="5">The sequence shown here is derived from an EMBL/GenBank/DDBJ whole genome shotgun (WGS) entry which is preliminary data.</text>
</comment>
<dbReference type="SUPFAM" id="SSF50341">
    <property type="entry name" value="CheW-like"/>
    <property type="match status" value="1"/>
</dbReference>
<dbReference type="Gene3D" id="2.30.30.40">
    <property type="entry name" value="SH3 Domains"/>
    <property type="match status" value="1"/>
</dbReference>
<evidence type="ECO:0000313" key="5">
    <source>
        <dbReference type="EMBL" id="MBC3932489.1"/>
    </source>
</evidence>
<evidence type="ECO:0000256" key="1">
    <source>
        <dbReference type="ARBA" id="ARBA00004496"/>
    </source>
</evidence>
<dbReference type="PANTHER" id="PTHR22617:SF45">
    <property type="entry name" value="CHEMOTAXIS PROTEIN CHEW"/>
    <property type="match status" value="1"/>
</dbReference>
<dbReference type="PROSITE" id="PS50851">
    <property type="entry name" value="CHEW"/>
    <property type="match status" value="1"/>
</dbReference>
<evidence type="ECO:0000256" key="3">
    <source>
        <dbReference type="ARBA" id="ARBA00022490"/>
    </source>
</evidence>
<organism evidence="5 6">
    <name type="scientific">Undibacterium curvum</name>
    <dbReference type="NCBI Taxonomy" id="2762294"/>
    <lineage>
        <taxon>Bacteria</taxon>
        <taxon>Pseudomonadati</taxon>
        <taxon>Pseudomonadota</taxon>
        <taxon>Betaproteobacteria</taxon>
        <taxon>Burkholderiales</taxon>
        <taxon>Oxalobacteraceae</taxon>
        <taxon>Undibacterium</taxon>
    </lineage>
</organism>
<dbReference type="InterPro" id="IPR002545">
    <property type="entry name" value="CheW-lke_dom"/>
</dbReference>
<evidence type="ECO:0000256" key="2">
    <source>
        <dbReference type="ARBA" id="ARBA00021483"/>
    </source>
</evidence>
<accession>A0ABR7A6F0</accession>
<dbReference type="InterPro" id="IPR039315">
    <property type="entry name" value="CheW"/>
</dbReference>
<dbReference type="InterPro" id="IPR036061">
    <property type="entry name" value="CheW-like_dom_sf"/>
</dbReference>
<dbReference type="Proteomes" id="UP000654304">
    <property type="component" value="Unassembled WGS sequence"/>
</dbReference>
<dbReference type="EMBL" id="JACOGD010000006">
    <property type="protein sequence ID" value="MBC3932489.1"/>
    <property type="molecule type" value="Genomic_DNA"/>
</dbReference>
<comment type="subcellular location">
    <subcellularLocation>
        <location evidence="1">Cytoplasm</location>
    </subcellularLocation>
</comment>
<name>A0ABR7A6F0_9BURK</name>
<dbReference type="SMART" id="SM00260">
    <property type="entry name" value="CheW"/>
    <property type="match status" value="1"/>
</dbReference>
<dbReference type="CDD" id="cd00732">
    <property type="entry name" value="CheW"/>
    <property type="match status" value="1"/>
</dbReference>
<evidence type="ECO:0000259" key="4">
    <source>
        <dbReference type="PROSITE" id="PS50851"/>
    </source>
</evidence>
<gene>
    <name evidence="5" type="ORF">H8K43_12445</name>
</gene>
<dbReference type="RefSeq" id="WP_186904321.1">
    <property type="nucleotide sequence ID" value="NZ_JACOGD010000006.1"/>
</dbReference>
<dbReference type="Gene3D" id="2.40.50.180">
    <property type="entry name" value="CheA-289, Domain 4"/>
    <property type="match status" value="1"/>
</dbReference>
<keyword evidence="6" id="KW-1185">Reference proteome</keyword>